<feature type="region of interest" description="Disordered" evidence="1">
    <location>
        <begin position="51"/>
        <end position="82"/>
    </location>
</feature>
<dbReference type="EMBL" id="CAFBMW010000002">
    <property type="protein sequence ID" value="CAB4918212.1"/>
    <property type="molecule type" value="Genomic_DNA"/>
</dbReference>
<accession>A0A6J7HF54</accession>
<dbReference type="AlphaFoldDB" id="A0A6J7HF54"/>
<organism evidence="2">
    <name type="scientific">freshwater metagenome</name>
    <dbReference type="NCBI Taxonomy" id="449393"/>
    <lineage>
        <taxon>unclassified sequences</taxon>
        <taxon>metagenomes</taxon>
        <taxon>ecological metagenomes</taxon>
    </lineage>
</organism>
<feature type="compositionally biased region" description="Polar residues" evidence="1">
    <location>
        <begin position="58"/>
        <end position="72"/>
    </location>
</feature>
<proteinExistence type="predicted"/>
<sequence>MRTLRFGHAWAHMADVEAILDFVRVTRGAEIRAATVAGVLLAALSGCSGTAESDRSSSESGQQATPANSATDEPQALLAPGDAPTFEKFDDVRYDVTVGVSPEGCVSVTLEDGRTLLLLAPYGSRLATGSPRIRLAGGYDFFDVGDSVELSGWVDDVWKAVGMTAPTEWRRCVGGRGDHEPMLVLATNDD</sequence>
<name>A0A6J7HF54_9ZZZZ</name>
<protein>
    <submittedName>
        <fullName evidence="2">Unannotated protein</fullName>
    </submittedName>
</protein>
<gene>
    <name evidence="2" type="ORF">UFOPK3662_00445</name>
</gene>
<evidence type="ECO:0000256" key="1">
    <source>
        <dbReference type="SAM" id="MobiDB-lite"/>
    </source>
</evidence>
<reference evidence="2" key="1">
    <citation type="submission" date="2020-05" db="EMBL/GenBank/DDBJ databases">
        <authorList>
            <person name="Chiriac C."/>
            <person name="Salcher M."/>
            <person name="Ghai R."/>
            <person name="Kavagutti S V."/>
        </authorList>
    </citation>
    <scope>NUCLEOTIDE SEQUENCE</scope>
</reference>
<evidence type="ECO:0000313" key="2">
    <source>
        <dbReference type="EMBL" id="CAB4918212.1"/>
    </source>
</evidence>